<evidence type="ECO:0000313" key="1">
    <source>
        <dbReference type="EMBL" id="BAQ18307.1"/>
    </source>
</evidence>
<dbReference type="Proteomes" id="UP000031643">
    <property type="component" value="Chromosome"/>
</dbReference>
<dbReference type="RefSeq" id="WP_045368386.1">
    <property type="nucleotide sequence ID" value="NZ_AP014648.1"/>
</dbReference>
<accession>A0A0A8K722</accession>
<dbReference type="HOGENOM" id="CLU_136204_1_0_5"/>
<evidence type="ECO:0000313" key="2">
    <source>
        <dbReference type="Proteomes" id="UP000031643"/>
    </source>
</evidence>
<gene>
    <name evidence="1" type="ORF">GL4_2874</name>
</gene>
<dbReference type="STRING" id="1384459.GL4_2874"/>
<sequence length="153" mass="16032">MADLYPVAGSKIYIGGVKARQSTDFVAGDFAGESWAEIDGWSQCGAVGDVAELITEQLINTSRDVKQKGTSNAGSMQNVFVKVASDPGQAAFLAAAAPANKSNYAFKIEWASGETWYFIALAMTSQRAGGGANTIDKINATVELNSNIVEDAA</sequence>
<dbReference type="OrthoDB" id="6976379at2"/>
<dbReference type="KEGG" id="mcg:GL4_2874"/>
<keyword evidence="2" id="KW-1185">Reference proteome</keyword>
<dbReference type="Gene3D" id="4.10.410.40">
    <property type="match status" value="1"/>
</dbReference>
<dbReference type="AlphaFoldDB" id="A0A0A8K722"/>
<dbReference type="EMBL" id="AP014648">
    <property type="protein sequence ID" value="BAQ18307.1"/>
    <property type="molecule type" value="Genomic_DNA"/>
</dbReference>
<proteinExistence type="predicted"/>
<organism evidence="1 2">
    <name type="scientific">Methyloceanibacter caenitepidi</name>
    <dbReference type="NCBI Taxonomy" id="1384459"/>
    <lineage>
        <taxon>Bacteria</taxon>
        <taxon>Pseudomonadati</taxon>
        <taxon>Pseudomonadota</taxon>
        <taxon>Alphaproteobacteria</taxon>
        <taxon>Hyphomicrobiales</taxon>
        <taxon>Hyphomicrobiaceae</taxon>
        <taxon>Methyloceanibacter</taxon>
    </lineage>
</organism>
<name>A0A0A8K722_9HYPH</name>
<reference evidence="1 2" key="1">
    <citation type="submission" date="2014-09" db="EMBL/GenBank/DDBJ databases">
        <title>Genome sequencing of Methyloceanibacter caenitepidi Gela4.</title>
        <authorList>
            <person name="Takeuchi M."/>
            <person name="Susumu S."/>
            <person name="Kamagata Y."/>
            <person name="Oshima K."/>
            <person name="Hattori M."/>
            <person name="Iwasaki W."/>
        </authorList>
    </citation>
    <scope>NUCLEOTIDE SEQUENCE [LARGE SCALE GENOMIC DNA]</scope>
    <source>
        <strain evidence="1 2">Gela4</strain>
    </source>
</reference>
<protein>
    <submittedName>
        <fullName evidence="1">Mlr8016 protein</fullName>
    </submittedName>
</protein>